<feature type="compositionally biased region" description="Polar residues" evidence="1">
    <location>
        <begin position="232"/>
        <end position="255"/>
    </location>
</feature>
<dbReference type="EMBL" id="NBII01000005">
    <property type="protein sequence ID" value="PAV19049.1"/>
    <property type="molecule type" value="Genomic_DNA"/>
</dbReference>
<dbReference type="Proteomes" id="UP000217199">
    <property type="component" value="Unassembled WGS sequence"/>
</dbReference>
<dbReference type="InParanoid" id="A0A286UHQ3"/>
<proteinExistence type="predicted"/>
<feature type="compositionally biased region" description="Polar residues" evidence="1">
    <location>
        <begin position="286"/>
        <end position="310"/>
    </location>
</feature>
<feature type="compositionally biased region" description="Basic and acidic residues" evidence="1">
    <location>
        <begin position="78"/>
        <end position="101"/>
    </location>
</feature>
<feature type="region of interest" description="Disordered" evidence="1">
    <location>
        <begin position="78"/>
        <end position="129"/>
    </location>
</feature>
<gene>
    <name evidence="2" type="ORF">PNOK_0589300</name>
</gene>
<feature type="compositionally biased region" description="Basic residues" evidence="1">
    <location>
        <begin position="117"/>
        <end position="126"/>
    </location>
</feature>
<feature type="compositionally biased region" description="Low complexity" evidence="1">
    <location>
        <begin position="210"/>
        <end position="223"/>
    </location>
</feature>
<protein>
    <submittedName>
        <fullName evidence="2">Uncharacterized protein</fullName>
    </submittedName>
</protein>
<feature type="compositionally biased region" description="Polar residues" evidence="1">
    <location>
        <begin position="267"/>
        <end position="278"/>
    </location>
</feature>
<feature type="compositionally biased region" description="Polar residues" evidence="1">
    <location>
        <begin position="198"/>
        <end position="209"/>
    </location>
</feature>
<feature type="region of interest" description="Disordered" evidence="1">
    <location>
        <begin position="182"/>
        <end position="335"/>
    </location>
</feature>
<evidence type="ECO:0000313" key="2">
    <source>
        <dbReference type="EMBL" id="PAV19049.1"/>
    </source>
</evidence>
<dbReference type="AlphaFoldDB" id="A0A286UHQ3"/>
<accession>A0A286UHQ3</accession>
<sequence length="354" mass="40611">MKKKPDELKKGTAANSISLNSRTKEIKTFSDITEVVEYYNARSNDLNLGPRQRKRYRLLYDFAAEPGRTLAEFDEKLEDEREKKRLEARQSRQKKREEKAKARALVASTEQAPKTKQAPKKKKKNVYPKIEDCKSKEEIRSILEKKQENASDSYKKSLQTFINMVNNPNVTLKEAKARIGYSKAKHSMDERDYRRLNKVNNSKPSRSTTAPIQTSSRSQSSSTPAPPRPQSLVIQTSPKSQHLNVRTSTTLSDSIVQAPRSQHPGVRTSTNSPISNMQEVPEIRSPITQTSPKSKSPNIKRSPKSPNLNMQRIPKLQSPQNEERRDSNESIPRYIYEGVDNDEDWMSIWGFDYE</sequence>
<keyword evidence="3" id="KW-1185">Reference proteome</keyword>
<feature type="compositionally biased region" description="Basic and acidic residues" evidence="1">
    <location>
        <begin position="186"/>
        <end position="195"/>
    </location>
</feature>
<evidence type="ECO:0000313" key="3">
    <source>
        <dbReference type="Proteomes" id="UP000217199"/>
    </source>
</evidence>
<reference evidence="2 3" key="1">
    <citation type="journal article" date="2017" name="Mol. Ecol.">
        <title>Comparative and population genomic landscape of Phellinus noxius: A hypervariable fungus causing root rot in trees.</title>
        <authorList>
            <person name="Chung C.L."/>
            <person name="Lee T.J."/>
            <person name="Akiba M."/>
            <person name="Lee H.H."/>
            <person name="Kuo T.H."/>
            <person name="Liu D."/>
            <person name="Ke H.M."/>
            <person name="Yokoi T."/>
            <person name="Roa M.B."/>
            <person name="Lu M.J."/>
            <person name="Chang Y.Y."/>
            <person name="Ann P.J."/>
            <person name="Tsai J.N."/>
            <person name="Chen C.Y."/>
            <person name="Tzean S.S."/>
            <person name="Ota Y."/>
            <person name="Hattori T."/>
            <person name="Sahashi N."/>
            <person name="Liou R.F."/>
            <person name="Kikuchi T."/>
            <person name="Tsai I.J."/>
        </authorList>
    </citation>
    <scope>NUCLEOTIDE SEQUENCE [LARGE SCALE GENOMIC DNA]</scope>
    <source>
        <strain evidence="2 3">FFPRI411160</strain>
    </source>
</reference>
<name>A0A286UHQ3_9AGAM</name>
<evidence type="ECO:0000256" key="1">
    <source>
        <dbReference type="SAM" id="MobiDB-lite"/>
    </source>
</evidence>
<organism evidence="2 3">
    <name type="scientific">Pyrrhoderma noxium</name>
    <dbReference type="NCBI Taxonomy" id="2282107"/>
    <lineage>
        <taxon>Eukaryota</taxon>
        <taxon>Fungi</taxon>
        <taxon>Dikarya</taxon>
        <taxon>Basidiomycota</taxon>
        <taxon>Agaricomycotina</taxon>
        <taxon>Agaricomycetes</taxon>
        <taxon>Hymenochaetales</taxon>
        <taxon>Hymenochaetaceae</taxon>
        <taxon>Pyrrhoderma</taxon>
    </lineage>
</organism>
<comment type="caution">
    <text evidence="2">The sequence shown here is derived from an EMBL/GenBank/DDBJ whole genome shotgun (WGS) entry which is preliminary data.</text>
</comment>